<protein>
    <submittedName>
        <fullName evidence="4">Rap-GAP domain-containing protein</fullName>
    </submittedName>
</protein>
<dbReference type="Pfam" id="PF24628">
    <property type="entry name" value="DUF7627"/>
    <property type="match status" value="1"/>
</dbReference>
<feature type="region of interest" description="Disordered" evidence="1">
    <location>
        <begin position="1"/>
        <end position="47"/>
    </location>
</feature>
<evidence type="ECO:0000259" key="2">
    <source>
        <dbReference type="Pfam" id="PF24628"/>
    </source>
</evidence>
<evidence type="ECO:0000256" key="1">
    <source>
        <dbReference type="SAM" id="MobiDB-lite"/>
    </source>
</evidence>
<evidence type="ECO:0000313" key="3">
    <source>
        <dbReference type="Proteomes" id="UP000095287"/>
    </source>
</evidence>
<evidence type="ECO:0000313" key="4">
    <source>
        <dbReference type="WBParaSite" id="L893_g21883.t1"/>
    </source>
</evidence>
<feature type="domain" description="DUF7627" evidence="2">
    <location>
        <begin position="58"/>
        <end position="266"/>
    </location>
</feature>
<name>A0A1I7Z1J6_9BILA</name>
<dbReference type="Proteomes" id="UP000095287">
    <property type="component" value="Unplaced"/>
</dbReference>
<reference evidence="4" key="1">
    <citation type="submission" date="2016-11" db="UniProtKB">
        <authorList>
            <consortium name="WormBaseParasite"/>
        </authorList>
    </citation>
    <scope>IDENTIFICATION</scope>
</reference>
<accession>A0A1I7Z1J6</accession>
<dbReference type="InterPro" id="IPR056044">
    <property type="entry name" value="DUF7627"/>
</dbReference>
<organism evidence="3 4">
    <name type="scientific">Steinernema glaseri</name>
    <dbReference type="NCBI Taxonomy" id="37863"/>
    <lineage>
        <taxon>Eukaryota</taxon>
        <taxon>Metazoa</taxon>
        <taxon>Ecdysozoa</taxon>
        <taxon>Nematoda</taxon>
        <taxon>Chromadorea</taxon>
        <taxon>Rhabditida</taxon>
        <taxon>Tylenchina</taxon>
        <taxon>Panagrolaimomorpha</taxon>
        <taxon>Strongyloidoidea</taxon>
        <taxon>Steinernematidae</taxon>
        <taxon>Steinernema</taxon>
    </lineage>
</organism>
<proteinExistence type="predicted"/>
<keyword evidence="3" id="KW-1185">Reference proteome</keyword>
<dbReference type="AlphaFoldDB" id="A0A1I7Z1J6"/>
<dbReference type="WBParaSite" id="L893_g21883.t1">
    <property type="protein sequence ID" value="L893_g21883.t1"/>
    <property type="gene ID" value="L893_g21883"/>
</dbReference>
<sequence>MASNRRIPSRTTEEAQRGKRMFSSLQSALGGPNVRPSRGNVKKVESTSSHRLSCDDLMKELAKLNSDSSDVSFSDLSTFLKESVPHLSEEEVQEVAALLCESALLNGNHHIVADLIVATIHIASLREYIAMQIEEVVPKFFFDPDTKYSNLPEFFGQLLVARYPRPHNRSTDASNPILFTVISAVKGWIATLSSEEEEDEMKERCAFGVVGLCRSPKRRLWLCWPELVDEIYAGIEEVLIGSTQMSKEAKKELLRLFTQINSWPNSR</sequence>